<evidence type="ECO:0000256" key="4">
    <source>
        <dbReference type="ARBA" id="ARBA00022475"/>
    </source>
</evidence>
<proteinExistence type="predicted"/>
<keyword evidence="12" id="KW-0762">Sugar transport</keyword>
<sequence length="300" mass="31150">MAFLIAILIALGFLAPNFFRYNNIMNVLLQASLLGLLATGMTVVMIVGGIDLSLPANTAISAVLGALAMKATGNWALGALIMVGTGALIGSINGLAVARLKMIPFVVTLAMMTVISGTSVWITNSLSISQLPETFVDLFAARPFFRVPITVLVVAVLAVIVSILMRSSIIGRWAYAVGINDRAARVARVPIERVVLASYVFSGLMAGITAILLTARLGSASANMGNDGVVLDVVSACVVGGVSIYGGSGRILGALLGALLITVLSNAMNLIGVSFYLSLVIKGVVIIAFVAADRRKEARQ</sequence>
<dbReference type="EMBL" id="BSPC01000024">
    <property type="protein sequence ID" value="GLS19649.1"/>
    <property type="molecule type" value="Genomic_DNA"/>
</dbReference>
<protein>
    <recommendedName>
        <fullName evidence="10">Autoinducer 2 import system permease protein LsrD</fullName>
    </recommendedName>
</protein>
<keyword evidence="3" id="KW-0813">Transport</keyword>
<feature type="transmembrane region" description="Helical" evidence="11">
    <location>
        <begin position="143"/>
        <end position="165"/>
    </location>
</feature>
<keyword evidence="4" id="KW-1003">Cell membrane</keyword>
<keyword evidence="6 11" id="KW-0812">Transmembrane</keyword>
<reference evidence="13" key="1">
    <citation type="journal article" date="2019" name="Int. J. Syst. Evol. Microbiol.">
        <title>The Global Catalogue of Microorganisms (GCM) 10K type strain sequencing project: providing services to taxonomists for standard genome sequencing and annotation.</title>
        <authorList>
            <consortium name="The Broad Institute Genomics Platform"/>
            <consortium name="The Broad Institute Genome Sequencing Center for Infectious Disease"/>
            <person name="Wu L."/>
            <person name="Ma J."/>
        </authorList>
    </citation>
    <scope>NUCLEOTIDE SEQUENCE [LARGE SCALE GENOMIC DNA]</scope>
    <source>
        <strain evidence="13">NBRC 101365</strain>
    </source>
</reference>
<evidence type="ECO:0000313" key="12">
    <source>
        <dbReference type="EMBL" id="GLS19649.1"/>
    </source>
</evidence>
<evidence type="ECO:0000313" key="13">
    <source>
        <dbReference type="Proteomes" id="UP001156882"/>
    </source>
</evidence>
<accession>A0ABQ6CLR2</accession>
<dbReference type="InterPro" id="IPR001851">
    <property type="entry name" value="ABC_transp_permease"/>
</dbReference>
<comment type="subcellular location">
    <subcellularLocation>
        <location evidence="1">Cell membrane</location>
        <topology evidence="1">Multi-pass membrane protein</topology>
    </subcellularLocation>
</comment>
<feature type="transmembrane region" description="Helical" evidence="11">
    <location>
        <begin position="194"/>
        <end position="217"/>
    </location>
</feature>
<gene>
    <name evidence="12" type="ORF">GCM10007874_26660</name>
</gene>
<feature type="transmembrane region" description="Helical" evidence="11">
    <location>
        <begin position="24"/>
        <end position="47"/>
    </location>
</feature>
<feature type="transmembrane region" description="Helical" evidence="11">
    <location>
        <begin position="251"/>
        <end position="268"/>
    </location>
</feature>
<evidence type="ECO:0000256" key="9">
    <source>
        <dbReference type="ARBA" id="ARBA00025439"/>
    </source>
</evidence>
<dbReference type="PANTHER" id="PTHR32196:SF71">
    <property type="entry name" value="AUTOINDUCER 2 IMPORT SYSTEM PERMEASE PROTEIN LSRD"/>
    <property type="match status" value="1"/>
</dbReference>
<evidence type="ECO:0000256" key="6">
    <source>
        <dbReference type="ARBA" id="ARBA00022692"/>
    </source>
</evidence>
<keyword evidence="13" id="KW-1185">Reference proteome</keyword>
<dbReference type="CDD" id="cd06579">
    <property type="entry name" value="TM_PBP1_transp_AraH_like"/>
    <property type="match status" value="1"/>
</dbReference>
<evidence type="ECO:0000256" key="5">
    <source>
        <dbReference type="ARBA" id="ARBA00022519"/>
    </source>
</evidence>
<dbReference type="Proteomes" id="UP001156882">
    <property type="component" value="Unassembled WGS sequence"/>
</dbReference>
<keyword evidence="8 11" id="KW-0472">Membrane</keyword>
<feature type="transmembrane region" description="Helical" evidence="11">
    <location>
        <begin position="75"/>
        <end position="96"/>
    </location>
</feature>
<feature type="transmembrane region" description="Helical" evidence="11">
    <location>
        <begin position="103"/>
        <end position="123"/>
    </location>
</feature>
<organism evidence="12 13">
    <name type="scientific">Labrys miyagiensis</name>
    <dbReference type="NCBI Taxonomy" id="346912"/>
    <lineage>
        <taxon>Bacteria</taxon>
        <taxon>Pseudomonadati</taxon>
        <taxon>Pseudomonadota</taxon>
        <taxon>Alphaproteobacteria</taxon>
        <taxon>Hyphomicrobiales</taxon>
        <taxon>Xanthobacteraceae</taxon>
        <taxon>Labrys</taxon>
    </lineage>
</organism>
<evidence type="ECO:0000256" key="11">
    <source>
        <dbReference type="SAM" id="Phobius"/>
    </source>
</evidence>
<evidence type="ECO:0000256" key="2">
    <source>
        <dbReference type="ARBA" id="ARBA00011262"/>
    </source>
</evidence>
<evidence type="ECO:0000256" key="10">
    <source>
        <dbReference type="ARBA" id="ARBA00039381"/>
    </source>
</evidence>
<comment type="subunit">
    <text evidence="2">The complex is composed of two ATP-binding proteins (LsrA), two transmembrane proteins (LsrC and LsrD) and a solute-binding protein (LsrB).</text>
</comment>
<keyword evidence="7 11" id="KW-1133">Transmembrane helix</keyword>
<dbReference type="PANTHER" id="PTHR32196">
    <property type="entry name" value="ABC TRANSPORTER PERMEASE PROTEIN YPHD-RELATED-RELATED"/>
    <property type="match status" value="1"/>
</dbReference>
<feature type="transmembrane region" description="Helical" evidence="11">
    <location>
        <begin position="274"/>
        <end position="292"/>
    </location>
</feature>
<evidence type="ECO:0000256" key="3">
    <source>
        <dbReference type="ARBA" id="ARBA00022448"/>
    </source>
</evidence>
<name>A0ABQ6CLR2_9HYPH</name>
<comment type="caution">
    <text evidence="12">The sequence shown here is derived from an EMBL/GenBank/DDBJ whole genome shotgun (WGS) entry which is preliminary data.</text>
</comment>
<evidence type="ECO:0000256" key="1">
    <source>
        <dbReference type="ARBA" id="ARBA00004651"/>
    </source>
</evidence>
<comment type="function">
    <text evidence="9">Part of the ABC transporter complex LsrABCD involved in autoinducer 2 (AI-2) import. Probably responsible for the translocation of the substrate across the membrane.</text>
</comment>
<dbReference type="Pfam" id="PF02653">
    <property type="entry name" value="BPD_transp_2"/>
    <property type="match status" value="1"/>
</dbReference>
<evidence type="ECO:0000256" key="7">
    <source>
        <dbReference type="ARBA" id="ARBA00022989"/>
    </source>
</evidence>
<keyword evidence="5" id="KW-0997">Cell inner membrane</keyword>
<evidence type="ECO:0000256" key="8">
    <source>
        <dbReference type="ARBA" id="ARBA00023136"/>
    </source>
</evidence>